<accession>A0A0E9PZN2</accession>
<reference evidence="1" key="1">
    <citation type="submission" date="2014-11" db="EMBL/GenBank/DDBJ databases">
        <authorList>
            <person name="Amaro Gonzalez C."/>
        </authorList>
    </citation>
    <scope>NUCLEOTIDE SEQUENCE</scope>
</reference>
<dbReference type="EMBL" id="GBXM01099264">
    <property type="protein sequence ID" value="JAH09313.1"/>
    <property type="molecule type" value="Transcribed_RNA"/>
</dbReference>
<protein>
    <submittedName>
        <fullName evidence="1">Uncharacterized protein</fullName>
    </submittedName>
</protein>
<evidence type="ECO:0000313" key="1">
    <source>
        <dbReference type="EMBL" id="JAH09313.1"/>
    </source>
</evidence>
<sequence length="24" mass="2851">MCLFLSFTFLYENKLGYFNSSVQV</sequence>
<name>A0A0E9PZN2_ANGAN</name>
<dbReference type="AlphaFoldDB" id="A0A0E9PZN2"/>
<proteinExistence type="predicted"/>
<reference evidence="1" key="2">
    <citation type="journal article" date="2015" name="Fish Shellfish Immunol.">
        <title>Early steps in the European eel (Anguilla anguilla)-Vibrio vulnificus interaction in the gills: Role of the RtxA13 toxin.</title>
        <authorList>
            <person name="Callol A."/>
            <person name="Pajuelo D."/>
            <person name="Ebbesson L."/>
            <person name="Teles M."/>
            <person name="MacKenzie S."/>
            <person name="Amaro C."/>
        </authorList>
    </citation>
    <scope>NUCLEOTIDE SEQUENCE</scope>
</reference>
<organism evidence="1">
    <name type="scientific">Anguilla anguilla</name>
    <name type="common">European freshwater eel</name>
    <name type="synonym">Muraena anguilla</name>
    <dbReference type="NCBI Taxonomy" id="7936"/>
    <lineage>
        <taxon>Eukaryota</taxon>
        <taxon>Metazoa</taxon>
        <taxon>Chordata</taxon>
        <taxon>Craniata</taxon>
        <taxon>Vertebrata</taxon>
        <taxon>Euteleostomi</taxon>
        <taxon>Actinopterygii</taxon>
        <taxon>Neopterygii</taxon>
        <taxon>Teleostei</taxon>
        <taxon>Anguilliformes</taxon>
        <taxon>Anguillidae</taxon>
        <taxon>Anguilla</taxon>
    </lineage>
</organism>